<dbReference type="HOGENOM" id="CLU_000604_101_4_3"/>
<dbReference type="EMBL" id="CP003597">
    <property type="protein sequence ID" value="AFY88603.1"/>
    <property type="molecule type" value="Genomic_DNA"/>
</dbReference>
<dbReference type="PROSITE" id="PS50893">
    <property type="entry name" value="ABC_TRANSPORTER_2"/>
    <property type="match status" value="1"/>
</dbReference>
<dbReference type="GO" id="GO:0140359">
    <property type="term" value="F:ABC-type transporter activity"/>
    <property type="evidence" value="ECO:0007669"/>
    <property type="project" value="InterPro"/>
</dbReference>
<evidence type="ECO:0000256" key="1">
    <source>
        <dbReference type="ARBA" id="ARBA00005417"/>
    </source>
</evidence>
<evidence type="ECO:0000313" key="6">
    <source>
        <dbReference type="EMBL" id="AFY88603.1"/>
    </source>
</evidence>
<protein>
    <submittedName>
        <fullName evidence="6">ABC transporter related protein</fullName>
    </submittedName>
</protein>
<evidence type="ECO:0000256" key="3">
    <source>
        <dbReference type="ARBA" id="ARBA00022741"/>
    </source>
</evidence>
<dbReference type="InterPro" id="IPR015860">
    <property type="entry name" value="ABC_transpr_TagH-like"/>
</dbReference>
<feature type="domain" description="ABC transporter" evidence="5">
    <location>
        <begin position="42"/>
        <end position="267"/>
    </location>
</feature>
<dbReference type="eggNOG" id="COG1134">
    <property type="taxonomic scope" value="Bacteria"/>
</dbReference>
<proteinExistence type="inferred from homology"/>
<dbReference type="InterPro" id="IPR029439">
    <property type="entry name" value="Wzt_C"/>
</dbReference>
<evidence type="ECO:0000256" key="2">
    <source>
        <dbReference type="ARBA" id="ARBA00022448"/>
    </source>
</evidence>
<dbReference type="PATRIC" id="fig|251229.3.peg.3667"/>
<dbReference type="OrthoDB" id="9778870at2"/>
<sequence length="437" mass="48077">MGIESVSNIVLRVEDLGKKYLISHQQPNSTLRDAIASTAKSIKHKFLAKSTANSSAKEEFWALKSVSFEVKQGDVLGIVGRNGAGKSTLLKLLSRITEPTKGEIWIQGRVASLLEVGTGFHHELTGRENIFLNGSILGMSRVEIKQKFDEIVAFAEVEKFLDTPVKYYSSGMYVRLAFAVAAHLEPEILIVDEVLAVGDVQFQKKCLGKMGDVAREGRTILFVSHSMSTVESLCNRGVLLESGIVSLNASSEEVVRAYLEKAYGTAKELPLSQRRDRSGSGRIRVSSFKLLNEQGEEEPALQSGKNYDFAIGYSNNTGERLNNVVVCVDLIDERGVRVILLKSTFTNHNLTLNSDRGYILCRVKNFPLVQGMYRVTLHLAHADREVLDHIEDAANVSVDGGDFFGTGNPGIPNLCKFLVNADWSTTSANTFSNTQII</sequence>
<dbReference type="AlphaFoldDB" id="K9U1V0"/>
<evidence type="ECO:0000259" key="5">
    <source>
        <dbReference type="PROSITE" id="PS50893"/>
    </source>
</evidence>
<dbReference type="InterPro" id="IPR003439">
    <property type="entry name" value="ABC_transporter-like_ATP-bd"/>
</dbReference>
<evidence type="ECO:0000256" key="4">
    <source>
        <dbReference type="ARBA" id="ARBA00022840"/>
    </source>
</evidence>
<dbReference type="CDD" id="cd10147">
    <property type="entry name" value="Wzt_C-like"/>
    <property type="match status" value="1"/>
</dbReference>
<dbReference type="PANTHER" id="PTHR46743">
    <property type="entry name" value="TEICHOIC ACIDS EXPORT ATP-BINDING PROTEIN TAGH"/>
    <property type="match status" value="1"/>
</dbReference>
<organism evidence="6 7">
    <name type="scientific">Chroococcidiopsis thermalis (strain PCC 7203)</name>
    <dbReference type="NCBI Taxonomy" id="251229"/>
    <lineage>
        <taxon>Bacteria</taxon>
        <taxon>Bacillati</taxon>
        <taxon>Cyanobacteriota</taxon>
        <taxon>Cyanophyceae</taxon>
        <taxon>Chroococcidiopsidales</taxon>
        <taxon>Chroococcidiopsidaceae</taxon>
        <taxon>Chroococcidiopsis</taxon>
    </lineage>
</organism>
<name>K9U1V0_CHRTP</name>
<keyword evidence="3" id="KW-0547">Nucleotide-binding</keyword>
<dbReference type="KEGG" id="cthe:Chro_3136"/>
<dbReference type="STRING" id="251229.Chro_3136"/>
<dbReference type="GO" id="GO:0016887">
    <property type="term" value="F:ATP hydrolysis activity"/>
    <property type="evidence" value="ECO:0007669"/>
    <property type="project" value="InterPro"/>
</dbReference>
<keyword evidence="7" id="KW-1185">Reference proteome</keyword>
<dbReference type="InterPro" id="IPR003593">
    <property type="entry name" value="AAA+_ATPase"/>
</dbReference>
<gene>
    <name evidence="6" type="ORF">Chro_3136</name>
</gene>
<keyword evidence="4" id="KW-0067">ATP-binding</keyword>
<dbReference type="SUPFAM" id="SSF52540">
    <property type="entry name" value="P-loop containing nucleoside triphosphate hydrolases"/>
    <property type="match status" value="1"/>
</dbReference>
<dbReference type="CDD" id="cd03220">
    <property type="entry name" value="ABC_KpsT_Wzt"/>
    <property type="match status" value="1"/>
</dbReference>
<evidence type="ECO:0000313" key="7">
    <source>
        <dbReference type="Proteomes" id="UP000010384"/>
    </source>
</evidence>
<accession>K9U1V0</accession>
<dbReference type="InterPro" id="IPR050683">
    <property type="entry name" value="Bact_Polysacc_Export_ATP-bd"/>
</dbReference>
<dbReference type="Pfam" id="PF14524">
    <property type="entry name" value="Wzt_C"/>
    <property type="match status" value="1"/>
</dbReference>
<dbReference type="InParanoid" id="K9U1V0"/>
<reference evidence="6 7" key="1">
    <citation type="submission" date="2012-06" db="EMBL/GenBank/DDBJ databases">
        <title>Finished chromosome of genome of Chroococcidiopsis thermalis PCC 7203.</title>
        <authorList>
            <consortium name="US DOE Joint Genome Institute"/>
            <person name="Gugger M."/>
            <person name="Coursin T."/>
            <person name="Rippka R."/>
            <person name="Tandeau De Marsac N."/>
            <person name="Huntemann M."/>
            <person name="Wei C.-L."/>
            <person name="Han J."/>
            <person name="Detter J.C."/>
            <person name="Han C."/>
            <person name="Tapia R."/>
            <person name="Davenport K."/>
            <person name="Daligault H."/>
            <person name="Erkkila T."/>
            <person name="Gu W."/>
            <person name="Munk A.C.C."/>
            <person name="Teshima H."/>
            <person name="Xu Y."/>
            <person name="Chain P."/>
            <person name="Chen A."/>
            <person name="Krypides N."/>
            <person name="Mavromatis K."/>
            <person name="Markowitz V."/>
            <person name="Szeto E."/>
            <person name="Ivanova N."/>
            <person name="Mikhailova N."/>
            <person name="Ovchinnikova G."/>
            <person name="Pagani I."/>
            <person name="Pati A."/>
            <person name="Goodwin L."/>
            <person name="Peters L."/>
            <person name="Pitluck S."/>
            <person name="Woyke T."/>
            <person name="Kerfeld C."/>
        </authorList>
    </citation>
    <scope>NUCLEOTIDE SEQUENCE [LARGE SCALE GENOMIC DNA]</scope>
    <source>
        <strain evidence="6 7">PCC 7203</strain>
    </source>
</reference>
<dbReference type="Pfam" id="PF00005">
    <property type="entry name" value="ABC_tran"/>
    <property type="match status" value="1"/>
</dbReference>
<dbReference type="Gene3D" id="3.40.50.300">
    <property type="entry name" value="P-loop containing nucleotide triphosphate hydrolases"/>
    <property type="match status" value="1"/>
</dbReference>
<dbReference type="Proteomes" id="UP000010384">
    <property type="component" value="Chromosome"/>
</dbReference>
<dbReference type="GO" id="GO:0016020">
    <property type="term" value="C:membrane"/>
    <property type="evidence" value="ECO:0007669"/>
    <property type="project" value="InterPro"/>
</dbReference>
<dbReference type="SMART" id="SM00382">
    <property type="entry name" value="AAA"/>
    <property type="match status" value="1"/>
</dbReference>
<dbReference type="PANTHER" id="PTHR46743:SF2">
    <property type="entry name" value="TEICHOIC ACIDS EXPORT ATP-BINDING PROTEIN TAGH"/>
    <property type="match status" value="1"/>
</dbReference>
<dbReference type="InterPro" id="IPR027417">
    <property type="entry name" value="P-loop_NTPase"/>
</dbReference>
<keyword evidence="2" id="KW-0813">Transport</keyword>
<dbReference type="GO" id="GO:0005524">
    <property type="term" value="F:ATP binding"/>
    <property type="evidence" value="ECO:0007669"/>
    <property type="project" value="UniProtKB-KW"/>
</dbReference>
<comment type="similarity">
    <text evidence="1">Belongs to the ABC transporter superfamily.</text>
</comment>
<dbReference type="Gene3D" id="2.70.50.60">
    <property type="entry name" value="abc- transporter (atp binding component) like domain"/>
    <property type="match status" value="1"/>
</dbReference>